<dbReference type="EMBL" id="BGPR01027158">
    <property type="protein sequence ID" value="GBN97405.1"/>
    <property type="molecule type" value="Genomic_DNA"/>
</dbReference>
<proteinExistence type="predicted"/>
<evidence type="ECO:0000313" key="1">
    <source>
        <dbReference type="EMBL" id="GBN97405.1"/>
    </source>
</evidence>
<dbReference type="AlphaFoldDB" id="A0A4Y2TDD1"/>
<evidence type="ECO:0000313" key="3">
    <source>
        <dbReference type="Proteomes" id="UP000499080"/>
    </source>
</evidence>
<dbReference type="EMBL" id="BGPR01027159">
    <property type="protein sequence ID" value="GBN97409.1"/>
    <property type="molecule type" value="Genomic_DNA"/>
</dbReference>
<protein>
    <submittedName>
        <fullName evidence="2">Uncharacterized protein</fullName>
    </submittedName>
</protein>
<organism evidence="2 3">
    <name type="scientific">Araneus ventricosus</name>
    <name type="common">Orbweaver spider</name>
    <name type="synonym">Epeira ventricosa</name>
    <dbReference type="NCBI Taxonomy" id="182803"/>
    <lineage>
        <taxon>Eukaryota</taxon>
        <taxon>Metazoa</taxon>
        <taxon>Ecdysozoa</taxon>
        <taxon>Arthropoda</taxon>
        <taxon>Chelicerata</taxon>
        <taxon>Arachnida</taxon>
        <taxon>Araneae</taxon>
        <taxon>Araneomorphae</taxon>
        <taxon>Entelegynae</taxon>
        <taxon>Araneoidea</taxon>
        <taxon>Araneidae</taxon>
        <taxon>Araneus</taxon>
    </lineage>
</organism>
<reference evidence="2 3" key="1">
    <citation type="journal article" date="2019" name="Sci. Rep.">
        <title>Orb-weaving spider Araneus ventricosus genome elucidates the spidroin gene catalogue.</title>
        <authorList>
            <person name="Kono N."/>
            <person name="Nakamura H."/>
            <person name="Ohtoshi R."/>
            <person name="Moran D.A.P."/>
            <person name="Shinohara A."/>
            <person name="Yoshida Y."/>
            <person name="Fujiwara M."/>
            <person name="Mori M."/>
            <person name="Tomita M."/>
            <person name="Arakawa K."/>
        </authorList>
    </citation>
    <scope>NUCLEOTIDE SEQUENCE [LARGE SCALE GENOMIC DNA]</scope>
</reference>
<accession>A0A4Y2TDD1</accession>
<sequence length="103" mass="12227">MLEVKRIKFIPPIRIHELDARVAARQRICLHWHLAWRLEMKLEITRVWEEESGWQEFCDFELRLKRNFGTFVNALPNFLTKMSGKKSNFRTSGILVTSLLVNA</sequence>
<evidence type="ECO:0000313" key="2">
    <source>
        <dbReference type="EMBL" id="GBN97409.1"/>
    </source>
</evidence>
<name>A0A4Y2TDD1_ARAVE</name>
<comment type="caution">
    <text evidence="2">The sequence shown here is derived from an EMBL/GenBank/DDBJ whole genome shotgun (WGS) entry which is preliminary data.</text>
</comment>
<dbReference type="Proteomes" id="UP000499080">
    <property type="component" value="Unassembled WGS sequence"/>
</dbReference>
<gene>
    <name evidence="2" type="ORF">AVEN_219433_1</name>
    <name evidence="1" type="ORF">AVEN_36085_1</name>
</gene>
<keyword evidence="3" id="KW-1185">Reference proteome</keyword>